<evidence type="ECO:0000313" key="7">
    <source>
        <dbReference type="Proteomes" id="UP001597221"/>
    </source>
</evidence>
<evidence type="ECO:0000256" key="1">
    <source>
        <dbReference type="ARBA" id="ARBA00009625"/>
    </source>
</evidence>
<organism evidence="6 7">
    <name type="scientific">Oceanobacillus luteolus</name>
    <dbReference type="NCBI Taxonomy" id="1274358"/>
    <lineage>
        <taxon>Bacteria</taxon>
        <taxon>Bacillati</taxon>
        <taxon>Bacillota</taxon>
        <taxon>Bacilli</taxon>
        <taxon>Bacillales</taxon>
        <taxon>Bacillaceae</taxon>
        <taxon>Oceanobacillus</taxon>
    </lineage>
</organism>
<evidence type="ECO:0000256" key="5">
    <source>
        <dbReference type="ARBA" id="ARBA00023186"/>
    </source>
</evidence>
<accession>A0ABW4HML8</accession>
<dbReference type="InterPro" id="IPR027417">
    <property type="entry name" value="P-loop_NTPase"/>
</dbReference>
<keyword evidence="2" id="KW-0547">Nucleotide-binding</keyword>
<dbReference type="PANTHER" id="PTHR43087">
    <property type="entry name" value="LYSINE/ARGININE/ORNITHINE TRANSPORT SYSTEM KINASE"/>
    <property type="match status" value="1"/>
</dbReference>
<comment type="similarity">
    <text evidence="1">Belongs to the SIMIBI class G3E GTPase family. ArgK/MeaB subfamily.</text>
</comment>
<comment type="caution">
    <text evidence="6">The sequence shown here is derived from an EMBL/GenBank/DDBJ whole genome shotgun (WGS) entry which is preliminary data.</text>
</comment>
<dbReference type="RefSeq" id="WP_251515746.1">
    <property type="nucleotide sequence ID" value="NZ_JAMBON010000028.1"/>
</dbReference>
<keyword evidence="4" id="KW-0342">GTP-binding</keyword>
<evidence type="ECO:0000256" key="3">
    <source>
        <dbReference type="ARBA" id="ARBA00022801"/>
    </source>
</evidence>
<dbReference type="SUPFAM" id="SSF52540">
    <property type="entry name" value="P-loop containing nucleoside triphosphate hydrolases"/>
    <property type="match status" value="1"/>
</dbReference>
<dbReference type="CDD" id="cd03114">
    <property type="entry name" value="MMAA-like"/>
    <property type="match status" value="1"/>
</dbReference>
<dbReference type="PANTHER" id="PTHR43087:SF1">
    <property type="entry name" value="LAO_AO TRANSPORT SYSTEM ATPASE"/>
    <property type="match status" value="1"/>
</dbReference>
<dbReference type="Proteomes" id="UP001597221">
    <property type="component" value="Unassembled WGS sequence"/>
</dbReference>
<dbReference type="NCBIfam" id="TIGR00750">
    <property type="entry name" value="lao"/>
    <property type="match status" value="1"/>
</dbReference>
<proteinExistence type="inferred from homology"/>
<keyword evidence="5" id="KW-0143">Chaperone</keyword>
<dbReference type="EMBL" id="JBHUDE010000005">
    <property type="protein sequence ID" value="MFD1606372.1"/>
    <property type="molecule type" value="Genomic_DNA"/>
</dbReference>
<keyword evidence="3" id="KW-0378">Hydrolase</keyword>
<dbReference type="Gene3D" id="3.40.50.300">
    <property type="entry name" value="P-loop containing nucleotide triphosphate hydrolases"/>
    <property type="match status" value="1"/>
</dbReference>
<evidence type="ECO:0000256" key="2">
    <source>
        <dbReference type="ARBA" id="ARBA00022741"/>
    </source>
</evidence>
<evidence type="ECO:0000256" key="4">
    <source>
        <dbReference type="ARBA" id="ARBA00023134"/>
    </source>
</evidence>
<evidence type="ECO:0000313" key="6">
    <source>
        <dbReference type="EMBL" id="MFD1606372.1"/>
    </source>
</evidence>
<dbReference type="InterPro" id="IPR052040">
    <property type="entry name" value="GTPase/Isobutyryl-CoA_mutase"/>
</dbReference>
<protein>
    <submittedName>
        <fullName evidence="6">Methylmalonyl Co-A mutase-associated GTPase MeaB</fullName>
    </submittedName>
</protein>
<keyword evidence="7" id="KW-1185">Reference proteome</keyword>
<dbReference type="InterPro" id="IPR005129">
    <property type="entry name" value="GTPase_ArgK"/>
</dbReference>
<dbReference type="Gene3D" id="1.20.5.170">
    <property type="match status" value="1"/>
</dbReference>
<name>A0ABW4HML8_9BACI</name>
<reference evidence="7" key="1">
    <citation type="journal article" date="2019" name="Int. J. Syst. Evol. Microbiol.">
        <title>The Global Catalogue of Microorganisms (GCM) 10K type strain sequencing project: providing services to taxonomists for standard genome sequencing and annotation.</title>
        <authorList>
            <consortium name="The Broad Institute Genomics Platform"/>
            <consortium name="The Broad Institute Genome Sequencing Center for Infectious Disease"/>
            <person name="Wu L."/>
            <person name="Ma J."/>
        </authorList>
    </citation>
    <scope>NUCLEOTIDE SEQUENCE [LARGE SCALE GENOMIC DNA]</scope>
    <source>
        <strain evidence="7">CGMCC 1.12376</strain>
    </source>
</reference>
<gene>
    <name evidence="6" type="primary">meaB</name>
    <name evidence="6" type="ORF">ACFSBH_01630</name>
</gene>
<sequence>MHEIVERIKQKDIRALARAITMVENDHPEKLELLSDVFSQQKHAVYVGLTGSPGAGKSSLVNRLITQIRNEGKTVAVIAIDPTSPFSGGALLGDRVRMNEHFLDEGVFIRSMATRGSLGGLARATKDAVRICDAYGFDVILVETVGVGQSELDIMKIVDTTAVVLTPNSGDVLQIFKAGIMEIADLFVINKADLHGFGKLKALLKELVMITATEERETPIVKTITTENKGIDKLWMKIKEHHDYLYRTEEGKRKRTMQQELEVYELIRDEIWRDVEQFVEARKHFQPIEADADPYRLAKDWYTRWKKEGDHSGDG</sequence>
<dbReference type="Pfam" id="PF03308">
    <property type="entry name" value="MeaB"/>
    <property type="match status" value="1"/>
</dbReference>